<dbReference type="HOGENOM" id="CLU_068529_2_1_4"/>
<evidence type="ECO:0000256" key="4">
    <source>
        <dbReference type="HAMAP-Rule" id="MF_00682"/>
    </source>
</evidence>
<dbReference type="PROSITE" id="PS50076">
    <property type="entry name" value="DNAJ_2"/>
    <property type="match status" value="1"/>
</dbReference>
<comment type="similarity">
    <text evidence="1 4">Belongs to the HscB family.</text>
</comment>
<comment type="subunit">
    <text evidence="4">Interacts with HscA and stimulates its ATPase activity.</text>
</comment>
<dbReference type="GO" id="GO:0001671">
    <property type="term" value="F:ATPase activator activity"/>
    <property type="evidence" value="ECO:0007669"/>
    <property type="project" value="InterPro"/>
</dbReference>
<dbReference type="InterPro" id="IPR001623">
    <property type="entry name" value="DnaJ_domain"/>
</dbReference>
<reference evidence="7" key="1">
    <citation type="submission" date="2009-07" db="EMBL/GenBank/DDBJ databases">
        <title>Complete sequence of Methylotenera mobilis JLW8.</title>
        <authorList>
            <consortium name="US DOE Joint Genome Institute"/>
            <person name="Lucas S."/>
            <person name="Copeland A."/>
            <person name="Lapidus A."/>
            <person name="Glavina del Rio T."/>
            <person name="Tice H."/>
            <person name="Bruce D."/>
            <person name="Goodwin L."/>
            <person name="Pitluck S."/>
            <person name="LaButti K.M."/>
            <person name="Clum A."/>
            <person name="Larimer F."/>
            <person name="Land M."/>
            <person name="Hauser L."/>
            <person name="Kyrpides N."/>
            <person name="Mikhailova N."/>
            <person name="Kayluzhnaya M."/>
            <person name="Chistoserdova L."/>
        </authorList>
    </citation>
    <scope>NUCLEOTIDE SEQUENCE [LARGE SCALE GENOMIC DNA]</scope>
    <source>
        <strain evidence="7">JLW8 / ATCC BAA-1282 / DSM 17540</strain>
    </source>
</reference>
<protein>
    <recommendedName>
        <fullName evidence="4">Co-chaperone protein HscB homolog</fullName>
    </recommendedName>
</protein>
<dbReference type="PANTHER" id="PTHR14021">
    <property type="entry name" value="IRON-SULFUR CLUSTER CO-CHAPERONE PROTEIN HSCB"/>
    <property type="match status" value="1"/>
</dbReference>
<dbReference type="Proteomes" id="UP000002742">
    <property type="component" value="Chromosome"/>
</dbReference>
<dbReference type="InterPro" id="IPR004640">
    <property type="entry name" value="HscB"/>
</dbReference>
<comment type="function">
    <text evidence="3 4">Co-chaperone involved in the maturation of iron-sulfur cluster-containing proteins. Seems to help targeting proteins to be folded toward HscA.</text>
</comment>
<dbReference type="InterPro" id="IPR009073">
    <property type="entry name" value="HscB_oligo_C"/>
</dbReference>
<dbReference type="NCBIfam" id="NF002935">
    <property type="entry name" value="PRK03578.1"/>
    <property type="match status" value="1"/>
</dbReference>
<dbReference type="SMART" id="SM00271">
    <property type="entry name" value="DnaJ"/>
    <property type="match status" value="1"/>
</dbReference>
<dbReference type="HAMAP" id="MF_00682">
    <property type="entry name" value="HscB"/>
    <property type="match status" value="1"/>
</dbReference>
<dbReference type="STRING" id="583345.Mmol_1676"/>
<dbReference type="EMBL" id="CP001672">
    <property type="protein sequence ID" value="ACT48580.1"/>
    <property type="molecule type" value="Genomic_DNA"/>
</dbReference>
<dbReference type="SUPFAM" id="SSF46565">
    <property type="entry name" value="Chaperone J-domain"/>
    <property type="match status" value="1"/>
</dbReference>
<evidence type="ECO:0000256" key="3">
    <source>
        <dbReference type="ARBA" id="ARBA00025596"/>
    </source>
</evidence>
<dbReference type="KEGG" id="mmb:Mmol_1676"/>
<dbReference type="GO" id="GO:0051087">
    <property type="term" value="F:protein-folding chaperone binding"/>
    <property type="evidence" value="ECO:0007669"/>
    <property type="project" value="InterPro"/>
</dbReference>
<dbReference type="Pfam" id="PF07743">
    <property type="entry name" value="HSCB_C"/>
    <property type="match status" value="1"/>
</dbReference>
<evidence type="ECO:0000256" key="1">
    <source>
        <dbReference type="ARBA" id="ARBA00010476"/>
    </source>
</evidence>
<dbReference type="SUPFAM" id="SSF47144">
    <property type="entry name" value="HSC20 (HSCB), C-terminal oligomerisation domain"/>
    <property type="match status" value="1"/>
</dbReference>
<evidence type="ECO:0000259" key="5">
    <source>
        <dbReference type="PROSITE" id="PS50076"/>
    </source>
</evidence>
<dbReference type="eggNOG" id="COG1076">
    <property type="taxonomic scope" value="Bacteria"/>
</dbReference>
<feature type="domain" description="J" evidence="5">
    <location>
        <begin position="9"/>
        <end position="83"/>
    </location>
</feature>
<keyword evidence="7" id="KW-1185">Reference proteome</keyword>
<dbReference type="PANTHER" id="PTHR14021:SF15">
    <property type="entry name" value="IRON-SULFUR CLUSTER CO-CHAPERONE PROTEIN HSCB"/>
    <property type="match status" value="1"/>
</dbReference>
<dbReference type="OrthoDB" id="287587at2"/>
<accession>C6WXD1</accession>
<dbReference type="Gene3D" id="1.20.1280.20">
    <property type="entry name" value="HscB, C-terminal domain"/>
    <property type="match status" value="1"/>
</dbReference>
<dbReference type="GO" id="GO:0051259">
    <property type="term" value="P:protein complex oligomerization"/>
    <property type="evidence" value="ECO:0007669"/>
    <property type="project" value="InterPro"/>
</dbReference>
<reference evidence="6 7" key="2">
    <citation type="journal article" date="2011" name="J. Bacteriol.">
        <title>Genomes of three methylotrophs from a single niche uncover genetic and metabolic divergence of Methylophilaceae.</title>
        <authorList>
            <person name="Lapidus A."/>
            <person name="Clum A."/>
            <person name="Labutti K."/>
            <person name="Kaluzhnaya M.G."/>
            <person name="Lim S."/>
            <person name="Beck D.A."/>
            <person name="Glavina Del Rio T."/>
            <person name="Nolan M."/>
            <person name="Mavromatis K."/>
            <person name="Huntemann M."/>
            <person name="Lucas S."/>
            <person name="Lidstrom M.E."/>
            <person name="Ivanova N."/>
            <person name="Chistoserdova L."/>
        </authorList>
    </citation>
    <scope>NUCLEOTIDE SEQUENCE [LARGE SCALE GENOMIC DNA]</scope>
    <source>
        <strain evidence="7">JLW8 / ATCC BAA-1282 / DSM 17540</strain>
    </source>
</reference>
<dbReference type="InterPro" id="IPR036869">
    <property type="entry name" value="J_dom_sf"/>
</dbReference>
<dbReference type="AlphaFoldDB" id="C6WXD1"/>
<sequence>MHMQSTPHNHFELFSIAEQFNLDANALENNYRKIQSAAHPDRFITAPATERLSAMHLATSANEAYSVLKNPAKRAKYMLEQHGIDAIADTNTAMPMDFLMQQMEWRERIEDAKAARDIAELDSIAGELATEAKALVSNLSELFDIKQDLATATEITRKLIFIDKVRADIDQIIEQLDD</sequence>
<evidence type="ECO:0000256" key="2">
    <source>
        <dbReference type="ARBA" id="ARBA00023186"/>
    </source>
</evidence>
<keyword evidence="2 4" id="KW-0143">Chaperone</keyword>
<name>C6WXD1_METML</name>
<dbReference type="GO" id="GO:0006457">
    <property type="term" value="P:protein folding"/>
    <property type="evidence" value="ECO:0007669"/>
    <property type="project" value="UniProtKB-UniRule"/>
</dbReference>
<dbReference type="InterPro" id="IPR036386">
    <property type="entry name" value="HscB_C_sf"/>
</dbReference>
<evidence type="ECO:0000313" key="7">
    <source>
        <dbReference type="Proteomes" id="UP000002742"/>
    </source>
</evidence>
<dbReference type="GO" id="GO:0044571">
    <property type="term" value="P:[2Fe-2S] cluster assembly"/>
    <property type="evidence" value="ECO:0007669"/>
    <property type="project" value="InterPro"/>
</dbReference>
<dbReference type="Gene3D" id="1.10.287.110">
    <property type="entry name" value="DnaJ domain"/>
    <property type="match status" value="1"/>
</dbReference>
<organism evidence="6 7">
    <name type="scientific">Methylotenera mobilis (strain JLW8 / ATCC BAA-1282 / DSM 17540)</name>
    <dbReference type="NCBI Taxonomy" id="583345"/>
    <lineage>
        <taxon>Bacteria</taxon>
        <taxon>Pseudomonadati</taxon>
        <taxon>Pseudomonadota</taxon>
        <taxon>Betaproteobacteria</taxon>
        <taxon>Nitrosomonadales</taxon>
        <taxon>Methylophilaceae</taxon>
        <taxon>Methylotenera</taxon>
    </lineage>
</organism>
<gene>
    <name evidence="4" type="primary">hscB</name>
    <name evidence="6" type="ordered locus">Mmol_1676</name>
</gene>
<dbReference type="NCBIfam" id="TIGR00714">
    <property type="entry name" value="hscB"/>
    <property type="match status" value="1"/>
</dbReference>
<evidence type="ECO:0000313" key="6">
    <source>
        <dbReference type="EMBL" id="ACT48580.1"/>
    </source>
</evidence>
<dbReference type="GO" id="GO:1990230">
    <property type="term" value="C:iron-sulfur cluster transfer complex"/>
    <property type="evidence" value="ECO:0007669"/>
    <property type="project" value="TreeGrafter"/>
</dbReference>
<proteinExistence type="inferred from homology"/>